<reference evidence="2" key="1">
    <citation type="submission" date="2017-09" db="EMBL/GenBank/DDBJ databases">
        <authorList>
            <person name="Varghese N."/>
            <person name="Submissions S."/>
        </authorList>
    </citation>
    <scope>NUCLEOTIDE SEQUENCE [LARGE SCALE GENOMIC DNA]</scope>
    <source>
        <strain evidence="2">DSM 29961</strain>
    </source>
</reference>
<organism evidence="1 2">
    <name type="scientific">Spirosoma fluviale</name>
    <dbReference type="NCBI Taxonomy" id="1597977"/>
    <lineage>
        <taxon>Bacteria</taxon>
        <taxon>Pseudomonadati</taxon>
        <taxon>Bacteroidota</taxon>
        <taxon>Cytophagia</taxon>
        <taxon>Cytophagales</taxon>
        <taxon>Cytophagaceae</taxon>
        <taxon>Spirosoma</taxon>
    </lineage>
</organism>
<dbReference type="AlphaFoldDB" id="A0A286FZ24"/>
<keyword evidence="2" id="KW-1185">Reference proteome</keyword>
<dbReference type="Proteomes" id="UP000219452">
    <property type="component" value="Unassembled WGS sequence"/>
</dbReference>
<gene>
    <name evidence="1" type="ORF">SAMN06269250_2677</name>
</gene>
<protein>
    <submittedName>
        <fullName evidence="1">Uncharacterized protein</fullName>
    </submittedName>
</protein>
<evidence type="ECO:0000313" key="2">
    <source>
        <dbReference type="Proteomes" id="UP000219452"/>
    </source>
</evidence>
<name>A0A286FZ24_9BACT</name>
<accession>A0A286FZ24</accession>
<dbReference type="EMBL" id="OCNH01000002">
    <property type="protein sequence ID" value="SOD88458.1"/>
    <property type="molecule type" value="Genomic_DNA"/>
</dbReference>
<evidence type="ECO:0000313" key="1">
    <source>
        <dbReference type="EMBL" id="SOD88458.1"/>
    </source>
</evidence>
<proteinExistence type="predicted"/>
<sequence>MEMFNRANGLNVCLSYENQINKINRSDRFCKPNKL</sequence>